<proteinExistence type="predicted"/>
<keyword evidence="2" id="KW-1185">Reference proteome</keyword>
<comment type="caution">
    <text evidence="1">The sequence shown here is derived from an EMBL/GenBank/DDBJ whole genome shotgun (WGS) entry which is preliminary data.</text>
</comment>
<accession>A0A7W7Y958</accession>
<evidence type="ECO:0000313" key="2">
    <source>
        <dbReference type="Proteomes" id="UP000590740"/>
    </source>
</evidence>
<protein>
    <submittedName>
        <fullName evidence="1">Uncharacterized protein</fullName>
    </submittedName>
</protein>
<gene>
    <name evidence="1" type="ORF">HNQ65_001526</name>
</gene>
<dbReference type="RefSeq" id="WP_184338882.1">
    <property type="nucleotide sequence ID" value="NZ_JACHIG010000002.1"/>
</dbReference>
<sequence length="100" mass="11070">MIHALLDTTKALQTLEIGGVVHELCAEAIANHDRHSQQLTVNLRAFLRATEQIHLGETTTPGWLPAPQVVKEHVEAEEAHDMANDIFASWCHTVSATRPE</sequence>
<dbReference type="AlphaFoldDB" id="A0A7W7Y958"/>
<dbReference type="Proteomes" id="UP000590740">
    <property type="component" value="Unassembled WGS sequence"/>
</dbReference>
<evidence type="ECO:0000313" key="1">
    <source>
        <dbReference type="EMBL" id="MBB5031958.1"/>
    </source>
</evidence>
<organism evidence="1 2">
    <name type="scientific">Prosthecobacter vanneervenii</name>
    <dbReference type="NCBI Taxonomy" id="48466"/>
    <lineage>
        <taxon>Bacteria</taxon>
        <taxon>Pseudomonadati</taxon>
        <taxon>Verrucomicrobiota</taxon>
        <taxon>Verrucomicrobiia</taxon>
        <taxon>Verrucomicrobiales</taxon>
        <taxon>Verrucomicrobiaceae</taxon>
        <taxon>Prosthecobacter</taxon>
    </lineage>
</organism>
<reference evidence="1 2" key="1">
    <citation type="submission" date="2020-08" db="EMBL/GenBank/DDBJ databases">
        <title>Genomic Encyclopedia of Type Strains, Phase IV (KMG-IV): sequencing the most valuable type-strain genomes for metagenomic binning, comparative biology and taxonomic classification.</title>
        <authorList>
            <person name="Goeker M."/>
        </authorList>
    </citation>
    <scope>NUCLEOTIDE SEQUENCE [LARGE SCALE GENOMIC DNA]</scope>
    <source>
        <strain evidence="1 2">DSM 12252</strain>
    </source>
</reference>
<dbReference type="EMBL" id="JACHIG010000002">
    <property type="protein sequence ID" value="MBB5031958.1"/>
    <property type="molecule type" value="Genomic_DNA"/>
</dbReference>
<name>A0A7W7Y958_9BACT</name>